<keyword evidence="4" id="KW-1185">Reference proteome</keyword>
<accession>A0A5M9JVS8</accession>
<evidence type="ECO:0000313" key="3">
    <source>
        <dbReference type="EMBL" id="KAA8572219.1"/>
    </source>
</evidence>
<dbReference type="VEuPathDB" id="FungiDB:MFRU_060g00060"/>
<dbReference type="PANTHER" id="PTHR23242">
    <property type="entry name" value="TRANSCRIPTION FACTOR HOXA13"/>
    <property type="match status" value="1"/>
</dbReference>
<reference evidence="3 4" key="1">
    <citation type="submission" date="2019-06" db="EMBL/GenBank/DDBJ databases">
        <title>Genome Sequence of the Brown Rot Fungal Pathogen Monilinia fructicola.</title>
        <authorList>
            <person name="De Miccolis Angelini R.M."/>
            <person name="Landi L."/>
            <person name="Abate D."/>
            <person name="Pollastro S."/>
            <person name="Romanazzi G."/>
            <person name="Faretra F."/>
        </authorList>
    </citation>
    <scope>NUCLEOTIDE SEQUENCE [LARGE SCALE GENOMIC DNA]</scope>
    <source>
        <strain evidence="3 4">Mfrc123</strain>
    </source>
</reference>
<sequence>MAAGSNGKVVESKANGINGNGHIVIPTVPAGKNEKKTKKNSSGGVFSFATITRILTWYSIITILLRCPSTFDLITDSSPKICKPYFQLRSVVVPHVEPYYDSYAAPYVNAAKPYYKSLDQSVIAPATALGLKYGAPRVAQAQAYGQAQWEKTLQPEVSKYQALVKAKYEQTLAPHWNKFVASSSPYLDLAKTNALQTYNEQIIPTFNTVQPYAIRGYGYANDFVVGTGIPYTRWVVTSTGVFLDRKVWPKLRILYGENVEPQLVRIGERLGRYRDGKKLQAVVDSVDSSSSAASASSTFSSISSSISSAHATSSPSTSVSPSPSLSAKTPENTPLSEDEIRENARKVVAKDLRTWQEKFSKAADEGSDEIEERVTEITERLIQNQANKSEKNPDESESSLNTAVRKAGVAIKEKAQAVRTWRQSFDVETNSLVGKSVKDTFDIIDHIRDLGLQEIGMRWAWTDGITHKDWTKYHALKSKFEEWRLDVEKVVTEHPGLAKARAASEDVESRAMGVAESAAIELSRIKEAGKWKISTGDSSDDFSTKYIPPAAAVAGEKVIEKINEASEAIVGTTKGTLESASSAASEAAASISSNFIGTPQGSAESIVSVAQESASSIVDQASSSIIGTSQGSIESVGSVVGEKAGALSAKVSSSIIGEQPGVVSQASSSLQSAGSVISSSASSLSDVASSSISSLSSTISDEASTISKSLESASSSIATSLSKSATDATSSLSSSASAASSTASKKVWGGAMAAHVEARQIIFDDIIDDSDEGTYSEKIQSMASVAGNEFSDMTRAVSEALLKPTSTQGSVASVTKLAAEQYSSALAAASSVLYGTKQGKGERIANAATSRYADAVAAASSVIYGTPAPIFDSAASSARAIYSDALSRASEHYSQAQSVVSAQVSGTPKPVHQEMFISVESAYSEAVNAASSRLQIALSAASTALHGIPTGALESIRSVAASRLSEGLKAASSQYDAAKSHIGPAPTPAAQQLLSQAQNQYYAGIGLAHVRYSEFLEAASSAVMPTQTPFYQSVYDRASSSVIGTSTPGYESALLQASEQYSSAVAKAQAGFDKVIEQVALVPDDPTVTAKFTDLASSRFNEASSKAFASYASLSSEIAEKINGFTSSASSAVYGSETPLPESIASVASENWEALITKASHQVYGSPTPYFVTGNFLSNVQEYASQATDGAVSQYSAVQSLISELVSGKEPEFTESVYSRLSSAYYTGASDAVSSASSYASEVYASATSIANSIFTPPPAVEEILDSFSLHLDEAVEAASVQFYGAEKGAYEKATEAASSVYASASSAASEGIYGTQPGYADQVQSSISSAAASAQKAISEAIYGTPTGTYESATRVIAENYQSATSAAAESYSAAQAKVSEAIYGHEQGAVESAQSRLNAAVESARAKLTEFASNVGEGGNEALSKASEGVEQLASSVGSVVGEATEAVVRKKDEL</sequence>
<dbReference type="Proteomes" id="UP000322873">
    <property type="component" value="Unassembled WGS sequence"/>
</dbReference>
<gene>
    <name evidence="3" type="ORF">EYC84_002126</name>
</gene>
<protein>
    <submittedName>
        <fullName evidence="3">Uncharacterized protein</fullName>
    </submittedName>
</protein>
<organism evidence="3 4">
    <name type="scientific">Monilinia fructicola</name>
    <name type="common">Brown rot fungus</name>
    <name type="synonym">Ciboria fructicola</name>
    <dbReference type="NCBI Taxonomy" id="38448"/>
    <lineage>
        <taxon>Eukaryota</taxon>
        <taxon>Fungi</taxon>
        <taxon>Dikarya</taxon>
        <taxon>Ascomycota</taxon>
        <taxon>Pezizomycotina</taxon>
        <taxon>Leotiomycetes</taxon>
        <taxon>Helotiales</taxon>
        <taxon>Sclerotiniaceae</taxon>
        <taxon>Monilinia</taxon>
    </lineage>
</organism>
<dbReference type="EMBL" id="VICG01000005">
    <property type="protein sequence ID" value="KAA8572219.1"/>
    <property type="molecule type" value="Genomic_DNA"/>
</dbReference>
<evidence type="ECO:0000256" key="1">
    <source>
        <dbReference type="SAM" id="MobiDB-lite"/>
    </source>
</evidence>
<name>A0A5M9JVS8_MONFR</name>
<feature type="transmembrane region" description="Helical" evidence="2">
    <location>
        <begin position="45"/>
        <end position="65"/>
    </location>
</feature>
<evidence type="ECO:0000313" key="4">
    <source>
        <dbReference type="Proteomes" id="UP000322873"/>
    </source>
</evidence>
<feature type="compositionally biased region" description="Low complexity" evidence="1">
    <location>
        <begin position="310"/>
        <end position="327"/>
    </location>
</feature>
<proteinExistence type="predicted"/>
<feature type="region of interest" description="Disordered" evidence="1">
    <location>
        <begin position="310"/>
        <end position="341"/>
    </location>
</feature>
<evidence type="ECO:0000256" key="2">
    <source>
        <dbReference type="SAM" id="Phobius"/>
    </source>
</evidence>
<keyword evidence="2" id="KW-0472">Membrane</keyword>
<dbReference type="PANTHER" id="PTHR23242:SF9">
    <property type="entry name" value="TRANSCRIPTION FACTOR HOXA13"/>
    <property type="match status" value="1"/>
</dbReference>
<keyword evidence="2" id="KW-1133">Transmembrane helix</keyword>
<keyword evidence="2" id="KW-0812">Transmembrane</keyword>
<comment type="caution">
    <text evidence="3">The sequence shown here is derived from an EMBL/GenBank/DDBJ whole genome shotgun (WGS) entry which is preliminary data.</text>
</comment>